<comment type="caution">
    <text evidence="2">The sequence shown here is derived from an EMBL/GenBank/DDBJ whole genome shotgun (WGS) entry which is preliminary data.</text>
</comment>
<feature type="transmembrane region" description="Helical" evidence="1">
    <location>
        <begin position="90"/>
        <end position="112"/>
    </location>
</feature>
<feature type="transmembrane region" description="Helical" evidence="1">
    <location>
        <begin position="56"/>
        <end position="78"/>
    </location>
</feature>
<evidence type="ECO:0000313" key="2">
    <source>
        <dbReference type="EMBL" id="MBD9362451.1"/>
    </source>
</evidence>
<feature type="transmembrane region" description="Helical" evidence="1">
    <location>
        <begin position="404"/>
        <end position="423"/>
    </location>
</feature>
<name>A0ABR9DHU9_9GAMM</name>
<protein>
    <recommendedName>
        <fullName evidence="4">O-antigen/teichoic acid export membrane protein</fullName>
    </recommendedName>
</protein>
<sequence length="551" mass="57500">MPKSAPGGQGPLAQWFTALRRSLATSMKDVGALVTDSLVPGNIPAKPPHGGLGGHAVAGAMIYITGQAFNLLFQLLLLRALGTQTYGHVGLAHISLTALLFVGDLGYSLYFLREKPNTAHWRKAWRAALGHRLLVSLLAFAALAAFWITRFGSVDPGWIYLLAAAPAVLAALVNFSSPLLAGGRHGIGFAMQQIAWPAAAISLVLAWPLREKILPPAALAGGCVSIGYLIQASFNLAAMRRFCRVSETGAHFGALLIPGFSRSGWRMLKASLTLSTLGFLGVANDRLTAFLIEDVAAGFLPAYLLLGQILAGASGMLGQLNRLLVAGESRGYSSASPVRVMAALLLAPMSLLLLVIAPTCNGGCWQVPTAWLQLGLPVLLDWTLSALGGSMAAVLIGRHQEKKLALTVLFAIAFSIATQLAGAQQGSADAVLWARVAGASLGFAATARLSGLAVPVSLLLFGLAVALSSMSQARLLPWPVPAAASLIMLSAVLSRDTTLIRQAFCAARYGRNASTEENAAGLTAISDSLALQTGTLGETAEPEDDQAETKT</sequence>
<keyword evidence="1" id="KW-0812">Transmembrane</keyword>
<feature type="transmembrane region" description="Helical" evidence="1">
    <location>
        <begin position="157"/>
        <end position="175"/>
    </location>
</feature>
<feature type="transmembrane region" description="Helical" evidence="1">
    <location>
        <begin position="379"/>
        <end position="397"/>
    </location>
</feature>
<proteinExistence type="predicted"/>
<reference evidence="2 3" key="1">
    <citation type="submission" date="2020-09" db="EMBL/GenBank/DDBJ databases">
        <title>Methylomonas albis sp. nov. and Methylomonas fluvii sp. nov.: Two cold-adapted methanotrophs from the River Elbe and an amended description of Methylovulum psychrotolerans strain Eb1.</title>
        <authorList>
            <person name="Bussmann I.K."/>
            <person name="Klings K.-W."/>
            <person name="Warnstedt J."/>
            <person name="Hoppert M."/>
            <person name="Saborowski A."/>
            <person name="Horn F."/>
            <person name="Liebner S."/>
        </authorList>
    </citation>
    <scope>NUCLEOTIDE SEQUENCE [LARGE SCALE GENOMIC DNA]</scope>
    <source>
        <strain evidence="2 3">EbB</strain>
    </source>
</reference>
<evidence type="ECO:0000256" key="1">
    <source>
        <dbReference type="SAM" id="Phobius"/>
    </source>
</evidence>
<organism evidence="2 3">
    <name type="scientific">Methylomonas fluvii</name>
    <dbReference type="NCBI Taxonomy" id="1854564"/>
    <lineage>
        <taxon>Bacteria</taxon>
        <taxon>Pseudomonadati</taxon>
        <taxon>Pseudomonadota</taxon>
        <taxon>Gammaproteobacteria</taxon>
        <taxon>Methylococcales</taxon>
        <taxon>Methylococcaceae</taxon>
        <taxon>Methylomonas</taxon>
    </lineage>
</organism>
<dbReference type="Proteomes" id="UP000641152">
    <property type="component" value="Unassembled WGS sequence"/>
</dbReference>
<gene>
    <name evidence="2" type="ORF">EBB_18440</name>
</gene>
<accession>A0ABR9DHU9</accession>
<dbReference type="RefSeq" id="WP_192395226.1">
    <property type="nucleotide sequence ID" value="NZ_JACXST010000003.1"/>
</dbReference>
<feature type="transmembrane region" description="Helical" evidence="1">
    <location>
        <begin position="295"/>
        <end position="317"/>
    </location>
</feature>
<keyword evidence="1" id="KW-0472">Membrane</keyword>
<feature type="transmembrane region" description="Helical" evidence="1">
    <location>
        <begin position="267"/>
        <end position="283"/>
    </location>
</feature>
<feature type="transmembrane region" description="Helical" evidence="1">
    <location>
        <begin position="187"/>
        <end position="207"/>
    </location>
</feature>
<evidence type="ECO:0000313" key="3">
    <source>
        <dbReference type="Proteomes" id="UP000641152"/>
    </source>
</evidence>
<feature type="transmembrane region" description="Helical" evidence="1">
    <location>
        <begin position="213"/>
        <end position="234"/>
    </location>
</feature>
<keyword evidence="1" id="KW-1133">Transmembrane helix</keyword>
<keyword evidence="3" id="KW-1185">Reference proteome</keyword>
<evidence type="ECO:0008006" key="4">
    <source>
        <dbReference type="Google" id="ProtNLM"/>
    </source>
</evidence>
<dbReference type="EMBL" id="JACXST010000003">
    <property type="protein sequence ID" value="MBD9362451.1"/>
    <property type="molecule type" value="Genomic_DNA"/>
</dbReference>
<feature type="transmembrane region" description="Helical" evidence="1">
    <location>
        <begin position="133"/>
        <end position="151"/>
    </location>
</feature>
<feature type="transmembrane region" description="Helical" evidence="1">
    <location>
        <begin position="338"/>
        <end position="359"/>
    </location>
</feature>
<feature type="transmembrane region" description="Helical" evidence="1">
    <location>
        <begin position="443"/>
        <end position="468"/>
    </location>
</feature>